<dbReference type="CDD" id="cd04301">
    <property type="entry name" value="NAT_SF"/>
    <property type="match status" value="1"/>
</dbReference>
<organism evidence="4 5">
    <name type="scientific">Bradyrhizobium macuxiense</name>
    <dbReference type="NCBI Taxonomy" id="1755647"/>
    <lineage>
        <taxon>Bacteria</taxon>
        <taxon>Pseudomonadati</taxon>
        <taxon>Pseudomonadota</taxon>
        <taxon>Alphaproteobacteria</taxon>
        <taxon>Hyphomicrobiales</taxon>
        <taxon>Nitrobacteraceae</taxon>
        <taxon>Bradyrhizobium</taxon>
    </lineage>
</organism>
<dbReference type="PROSITE" id="PS51186">
    <property type="entry name" value="GNAT"/>
    <property type="match status" value="1"/>
</dbReference>
<dbReference type="InterPro" id="IPR000182">
    <property type="entry name" value="GNAT_dom"/>
</dbReference>
<keyword evidence="5" id="KW-1185">Reference proteome</keyword>
<evidence type="ECO:0000259" key="3">
    <source>
        <dbReference type="PROSITE" id="PS51186"/>
    </source>
</evidence>
<evidence type="ECO:0000256" key="2">
    <source>
        <dbReference type="SAM" id="MobiDB-lite"/>
    </source>
</evidence>
<feature type="region of interest" description="Disordered" evidence="2">
    <location>
        <begin position="365"/>
        <end position="399"/>
    </location>
</feature>
<dbReference type="PANTHER" id="PTHR43884">
    <property type="entry name" value="ACYL-COA DEHYDROGENASE"/>
    <property type="match status" value="1"/>
</dbReference>
<dbReference type="SUPFAM" id="SSF47203">
    <property type="entry name" value="Acyl-CoA dehydrogenase C-terminal domain-like"/>
    <property type="match status" value="1"/>
</dbReference>
<dbReference type="InterPro" id="IPR046373">
    <property type="entry name" value="Acyl-CoA_Oxase/DH_mid-dom_sf"/>
</dbReference>
<reference evidence="4 5" key="1">
    <citation type="submission" date="2019-06" db="EMBL/GenBank/DDBJ databases">
        <title>Genomic Encyclopedia of Type Strains, Phase IV (KMG-V): Genome sequencing to study the core and pangenomes of soil and plant-associated prokaryotes.</title>
        <authorList>
            <person name="Whitman W."/>
        </authorList>
    </citation>
    <scope>NUCLEOTIDE SEQUENCE [LARGE SCALE GENOMIC DNA]</scope>
    <source>
        <strain evidence="4 5">BR 10355</strain>
    </source>
</reference>
<dbReference type="AlphaFoldDB" id="A0A560MBR8"/>
<evidence type="ECO:0000313" key="5">
    <source>
        <dbReference type="Proteomes" id="UP000321304"/>
    </source>
</evidence>
<dbReference type="Pfam" id="PF08028">
    <property type="entry name" value="Acyl-CoA_dh_2"/>
    <property type="match status" value="1"/>
</dbReference>
<feature type="domain" description="N-acetyltransferase" evidence="3">
    <location>
        <begin position="415"/>
        <end position="577"/>
    </location>
</feature>
<keyword evidence="1" id="KW-0560">Oxidoreductase</keyword>
<dbReference type="Gene3D" id="3.40.630.30">
    <property type="match status" value="1"/>
</dbReference>
<dbReference type="InterPro" id="IPR037069">
    <property type="entry name" value="AcylCoA_DH/ox_N_sf"/>
</dbReference>
<sequence>MRDSSHAVETDELTSRPGSNVMAGAPDRGRRELEAVQALAPLIAAHRKAFDRERRLPDAVFAALADAGLFRLWLPQALGGPELCPFAFARVVEAASAVDGSVGWLVGNGAGMSRIGGYLDQSVVREWYADPRAFVASATGAVGTATAVAGGYRLSGRWPFGSGAHHATRFMALASVKPDDPASPLLCCYPGREDVTILDNWHVSGLRGTGSCDFEVRDIFVLAAHVHPFLGLQPTQPGLLYRMPPSSVFAWSICGVPLGIASGAITSFAELAKGRAGSRAALREREIVQATVGRTRAMLRAARTFLIDAMTELMAATSIGGQRLVQARADIRLANAHAAETATSVTDAGCQRRRRRHLRDLRPRARGQRCTRSGEAYRDESEQLHHRRPAGARARSRHREVLKMSRPATELPMSVICRPARPADLEFADALVVASINDLTERHGFGPMAASSPPKFQLFSMKDDPDGLWVAEENGRILGFAWSWVCGDMWFLAQLFVSPDQQGRNIGNELIKRTIAHAEKSGASNRVLITFSFNTVSQGLYIRHGLLPRFPIYSVGASREQLLAHLHGPRYAIAPLALEAATLRRLAQADERILGVSREKHHRYLISGGAATGFSLHDGNDWIGYAYVDAGGHIGPLAVTEPHTMAPALRTALYLAAESGASRISAFLPGTGKAALDTAMTLGMRIKCPMLLMSSREFGDWAQYLPRNPGFM</sequence>
<dbReference type="GO" id="GO:0050660">
    <property type="term" value="F:flavin adenine dinucleotide binding"/>
    <property type="evidence" value="ECO:0007669"/>
    <property type="project" value="InterPro"/>
</dbReference>
<comment type="caution">
    <text evidence="4">The sequence shown here is derived from an EMBL/GenBank/DDBJ whole genome shotgun (WGS) entry which is preliminary data.</text>
</comment>
<protein>
    <submittedName>
        <fullName evidence="4">Alkylation response protein AidB-like acyl-CoA dehydrogenase</fullName>
    </submittedName>
</protein>
<feature type="compositionally biased region" description="Basic and acidic residues" evidence="2">
    <location>
        <begin position="375"/>
        <end position="384"/>
    </location>
</feature>
<dbReference type="InterPro" id="IPR009100">
    <property type="entry name" value="AcylCoA_DH/oxidase_NM_dom_sf"/>
</dbReference>
<dbReference type="Gene3D" id="1.20.140.10">
    <property type="entry name" value="Butyryl-CoA Dehydrogenase, subunit A, domain 3"/>
    <property type="match status" value="1"/>
</dbReference>
<evidence type="ECO:0000313" key="4">
    <source>
        <dbReference type="EMBL" id="TWC05060.1"/>
    </source>
</evidence>
<dbReference type="InterPro" id="IPR036250">
    <property type="entry name" value="AcylCo_DH-like_C"/>
</dbReference>
<dbReference type="SUPFAM" id="SSF55729">
    <property type="entry name" value="Acyl-CoA N-acyltransferases (Nat)"/>
    <property type="match status" value="1"/>
</dbReference>
<dbReference type="InterPro" id="IPR016181">
    <property type="entry name" value="Acyl_CoA_acyltransferase"/>
</dbReference>
<name>A0A560MBR8_9BRAD</name>
<accession>A0A560MBR8</accession>
<feature type="compositionally biased region" description="Basic residues" evidence="2">
    <location>
        <begin position="385"/>
        <end position="399"/>
    </location>
</feature>
<dbReference type="InterPro" id="IPR013786">
    <property type="entry name" value="AcylCoA_DH/ox_N"/>
</dbReference>
<dbReference type="InterPro" id="IPR013107">
    <property type="entry name" value="Acyl-CoA_DH_C"/>
</dbReference>
<dbReference type="Gene3D" id="2.40.110.10">
    <property type="entry name" value="Butyryl-CoA Dehydrogenase, subunit A, domain 2"/>
    <property type="match status" value="1"/>
</dbReference>
<dbReference type="PANTHER" id="PTHR43884:SF12">
    <property type="entry name" value="ISOVALERYL-COA DEHYDROGENASE, MITOCHONDRIAL-RELATED"/>
    <property type="match status" value="1"/>
</dbReference>
<dbReference type="SUPFAM" id="SSF56645">
    <property type="entry name" value="Acyl-CoA dehydrogenase NM domain-like"/>
    <property type="match status" value="1"/>
</dbReference>
<dbReference type="RefSeq" id="WP_146985447.1">
    <property type="nucleotide sequence ID" value="NZ_VITY01000003.1"/>
</dbReference>
<dbReference type="Pfam" id="PF02771">
    <property type="entry name" value="Acyl-CoA_dh_N"/>
    <property type="match status" value="1"/>
</dbReference>
<dbReference type="OrthoDB" id="7316074at2"/>
<proteinExistence type="predicted"/>
<dbReference type="Gene3D" id="1.10.540.10">
    <property type="entry name" value="Acyl-CoA dehydrogenase/oxidase, N-terminal domain"/>
    <property type="match status" value="1"/>
</dbReference>
<evidence type="ECO:0000256" key="1">
    <source>
        <dbReference type="ARBA" id="ARBA00023002"/>
    </source>
</evidence>
<feature type="region of interest" description="Disordered" evidence="2">
    <location>
        <begin position="1"/>
        <end position="27"/>
    </location>
</feature>
<dbReference type="GO" id="GO:0016747">
    <property type="term" value="F:acyltransferase activity, transferring groups other than amino-acyl groups"/>
    <property type="evidence" value="ECO:0007669"/>
    <property type="project" value="InterPro"/>
</dbReference>
<gene>
    <name evidence="4" type="ORF">FBZ93_10371</name>
</gene>
<dbReference type="Proteomes" id="UP000321304">
    <property type="component" value="Unassembled WGS sequence"/>
</dbReference>
<dbReference type="GO" id="GO:0003995">
    <property type="term" value="F:acyl-CoA dehydrogenase activity"/>
    <property type="evidence" value="ECO:0007669"/>
    <property type="project" value="TreeGrafter"/>
</dbReference>
<dbReference type="EMBL" id="VITY01000003">
    <property type="protein sequence ID" value="TWC05060.1"/>
    <property type="molecule type" value="Genomic_DNA"/>
</dbReference>
<dbReference type="Pfam" id="PF00583">
    <property type="entry name" value="Acetyltransf_1"/>
    <property type="match status" value="1"/>
</dbReference>